<keyword evidence="21" id="KW-1185">Reference proteome</keyword>
<evidence type="ECO:0000256" key="16">
    <source>
        <dbReference type="ARBA" id="ARBA00023136"/>
    </source>
</evidence>
<evidence type="ECO:0000259" key="19">
    <source>
        <dbReference type="PROSITE" id="PS50112"/>
    </source>
</evidence>
<dbReference type="GO" id="GO:0016036">
    <property type="term" value="P:cellular response to phosphate starvation"/>
    <property type="evidence" value="ECO:0007669"/>
    <property type="project" value="TreeGrafter"/>
</dbReference>
<dbReference type="InterPro" id="IPR003594">
    <property type="entry name" value="HATPase_dom"/>
</dbReference>
<dbReference type="CDD" id="cd00130">
    <property type="entry name" value="PAS"/>
    <property type="match status" value="1"/>
</dbReference>
<evidence type="ECO:0000256" key="14">
    <source>
        <dbReference type="ARBA" id="ARBA00022989"/>
    </source>
</evidence>
<dbReference type="KEGG" id="afy:BW247_01360"/>
<dbReference type="Gene3D" id="1.10.287.130">
    <property type="match status" value="1"/>
</dbReference>
<dbReference type="Gene3D" id="3.30.450.20">
    <property type="entry name" value="PAS domain"/>
    <property type="match status" value="1"/>
</dbReference>
<evidence type="ECO:0000256" key="11">
    <source>
        <dbReference type="ARBA" id="ARBA00022741"/>
    </source>
</evidence>
<dbReference type="EMBL" id="CP019434">
    <property type="protein sequence ID" value="APZ44475.1"/>
    <property type="molecule type" value="Genomic_DNA"/>
</dbReference>
<keyword evidence="15" id="KW-0902">Two-component regulatory system</keyword>
<dbReference type="InterPro" id="IPR005467">
    <property type="entry name" value="His_kinase_dom"/>
</dbReference>
<keyword evidence="8" id="KW-0592">Phosphate transport</keyword>
<dbReference type="NCBIfam" id="NF008235">
    <property type="entry name" value="PRK11006.1"/>
    <property type="match status" value="1"/>
</dbReference>
<evidence type="ECO:0000256" key="1">
    <source>
        <dbReference type="ARBA" id="ARBA00000085"/>
    </source>
</evidence>
<dbReference type="GO" id="GO:0005886">
    <property type="term" value="C:plasma membrane"/>
    <property type="evidence" value="ECO:0007669"/>
    <property type="project" value="UniProtKB-SubCell"/>
</dbReference>
<dbReference type="SMART" id="SM00387">
    <property type="entry name" value="HATPase_c"/>
    <property type="match status" value="1"/>
</dbReference>
<dbReference type="SMART" id="SM00388">
    <property type="entry name" value="HisKA"/>
    <property type="match status" value="1"/>
</dbReference>
<gene>
    <name evidence="20" type="ORF">BW247_01360</name>
</gene>
<dbReference type="PROSITE" id="PS50112">
    <property type="entry name" value="PAS"/>
    <property type="match status" value="1"/>
</dbReference>
<dbReference type="GO" id="GO:0005524">
    <property type="term" value="F:ATP binding"/>
    <property type="evidence" value="ECO:0007669"/>
    <property type="project" value="UniProtKB-KW"/>
</dbReference>
<dbReference type="FunFam" id="1.10.287.130:FF:000001">
    <property type="entry name" value="Two-component sensor histidine kinase"/>
    <property type="match status" value="1"/>
</dbReference>
<dbReference type="Proteomes" id="UP000243807">
    <property type="component" value="Chromosome"/>
</dbReference>
<evidence type="ECO:0000259" key="18">
    <source>
        <dbReference type="PROSITE" id="PS50109"/>
    </source>
</evidence>
<dbReference type="GO" id="GO:0006817">
    <property type="term" value="P:phosphate ion transport"/>
    <property type="evidence" value="ECO:0007669"/>
    <property type="project" value="UniProtKB-KW"/>
</dbReference>
<evidence type="ECO:0000256" key="9">
    <source>
        <dbReference type="ARBA" id="ARBA00022679"/>
    </source>
</evidence>
<comment type="function">
    <text evidence="17">Member of the two-component regulatory system PhoR/PhoB involved in the phosphate regulon genes expression. PhoR may function as a membrane-associated protein kinase that phosphorylates PhoB in response to environmental signals.</text>
</comment>
<dbReference type="InterPro" id="IPR004358">
    <property type="entry name" value="Sig_transdc_His_kin-like_C"/>
</dbReference>
<evidence type="ECO:0000256" key="17">
    <source>
        <dbReference type="ARBA" id="ARBA00025207"/>
    </source>
</evidence>
<evidence type="ECO:0000256" key="6">
    <source>
        <dbReference type="ARBA" id="ARBA00022475"/>
    </source>
</evidence>
<evidence type="ECO:0000256" key="2">
    <source>
        <dbReference type="ARBA" id="ARBA00004236"/>
    </source>
</evidence>
<dbReference type="InterPro" id="IPR021766">
    <property type="entry name" value="PhoR_N"/>
</dbReference>
<dbReference type="GO" id="GO:0000155">
    <property type="term" value="F:phosphorelay sensor kinase activity"/>
    <property type="evidence" value="ECO:0007669"/>
    <property type="project" value="InterPro"/>
</dbReference>
<keyword evidence="12" id="KW-0418">Kinase</keyword>
<dbReference type="InterPro" id="IPR035965">
    <property type="entry name" value="PAS-like_dom_sf"/>
</dbReference>
<keyword evidence="6" id="KW-1003">Cell membrane</keyword>
<keyword evidence="13" id="KW-0067">ATP-binding</keyword>
<dbReference type="EC" id="2.7.13.3" evidence="3"/>
<feature type="domain" description="PAS" evidence="19">
    <location>
        <begin position="83"/>
        <end position="145"/>
    </location>
</feature>
<evidence type="ECO:0000256" key="7">
    <source>
        <dbReference type="ARBA" id="ARBA00022553"/>
    </source>
</evidence>
<dbReference type="InterPro" id="IPR003661">
    <property type="entry name" value="HisK_dim/P_dom"/>
</dbReference>
<sequence>MTELARLVALLLIGLLVGLLNGQLAWSLAAVAVLALGFHLFQLYRLHRWIVRDEDRINPPDGSGVWGDLIDALYRFGKRHRKRKQRLTRLLERFNEFTGAMPDANVVIGPQGEIRWLNDAAQTLLGLNQPADLGQRIGNLIRHPDFLHFLRHGKYAETLEFPSPLREDVRLSVRVVPFGNHERLIAARDVSHFFRIERMRRDFVANVSHELRTPLTVLSGYLETWSDMRDEVPPPLRPSLEHMSGQAARMQQIVEDLLTLSRLDSESTVAGDQVDVPIPAVVATLREDAEALSGAQRHVITADIDAELWLRGEIKELHSALGNLVSNAVRYTPAGGRITLIWKAEADGGARFEVRDSGIGIAAADIARLTERFYRVDKDRSRASGGTGLGLAIAKHALQRHGARLEITSRPGAGSTFACVFPSGRVVRKTTRARAG</sequence>
<keyword evidence="14" id="KW-1133">Transmembrane helix</keyword>
<organism evidence="20 21">
    <name type="scientific">Acidihalobacter ferrooxydans</name>
    <dbReference type="NCBI Taxonomy" id="1765967"/>
    <lineage>
        <taxon>Bacteria</taxon>
        <taxon>Pseudomonadati</taxon>
        <taxon>Pseudomonadota</taxon>
        <taxon>Gammaproteobacteria</taxon>
        <taxon>Chromatiales</taxon>
        <taxon>Ectothiorhodospiraceae</taxon>
        <taxon>Acidihalobacter</taxon>
    </lineage>
</organism>
<dbReference type="InterPro" id="IPR036097">
    <property type="entry name" value="HisK_dim/P_sf"/>
</dbReference>
<dbReference type="GO" id="GO:0004721">
    <property type="term" value="F:phosphoprotein phosphatase activity"/>
    <property type="evidence" value="ECO:0007669"/>
    <property type="project" value="InterPro"/>
</dbReference>
<dbReference type="NCBIfam" id="TIGR02966">
    <property type="entry name" value="phoR_proteo"/>
    <property type="match status" value="1"/>
</dbReference>
<keyword evidence="10" id="KW-0812">Transmembrane</keyword>
<evidence type="ECO:0000256" key="3">
    <source>
        <dbReference type="ARBA" id="ARBA00012438"/>
    </source>
</evidence>
<evidence type="ECO:0000256" key="12">
    <source>
        <dbReference type="ARBA" id="ARBA00022777"/>
    </source>
</evidence>
<proteinExistence type="predicted"/>
<dbReference type="PRINTS" id="PR00344">
    <property type="entry name" value="BCTRLSENSOR"/>
</dbReference>
<dbReference type="InterPro" id="IPR050351">
    <property type="entry name" value="BphY/WalK/GraS-like"/>
</dbReference>
<evidence type="ECO:0000256" key="10">
    <source>
        <dbReference type="ARBA" id="ARBA00022692"/>
    </source>
</evidence>
<evidence type="ECO:0000256" key="15">
    <source>
        <dbReference type="ARBA" id="ARBA00023012"/>
    </source>
</evidence>
<feature type="domain" description="Histidine kinase" evidence="18">
    <location>
        <begin position="206"/>
        <end position="425"/>
    </location>
</feature>
<dbReference type="OrthoDB" id="9813151at2"/>
<dbReference type="SUPFAM" id="SSF47384">
    <property type="entry name" value="Homodimeric domain of signal transducing histidine kinase"/>
    <property type="match status" value="1"/>
</dbReference>
<name>A0A1P8UKY8_9GAMM</name>
<dbReference type="CDD" id="cd00082">
    <property type="entry name" value="HisKA"/>
    <property type="match status" value="1"/>
</dbReference>
<dbReference type="SUPFAM" id="SSF55874">
    <property type="entry name" value="ATPase domain of HSP90 chaperone/DNA topoisomerase II/histidine kinase"/>
    <property type="match status" value="1"/>
</dbReference>
<reference evidence="20 21" key="1">
    <citation type="submission" date="2017-01" db="EMBL/GenBank/DDBJ databases">
        <title>Draft sequence of Acidihalobacter ferrooxidans strain DSM 14175 (strain V8).</title>
        <authorList>
            <person name="Khaleque H.N."/>
            <person name="Ramsay J.P."/>
            <person name="Murphy R.J.T."/>
            <person name="Kaksonen A.H."/>
            <person name="Boxall N.J."/>
            <person name="Watkin E.L.J."/>
        </authorList>
    </citation>
    <scope>NUCLEOTIDE SEQUENCE [LARGE SCALE GENOMIC DNA]</scope>
    <source>
        <strain evidence="20 21">V8</strain>
    </source>
</reference>
<dbReference type="PANTHER" id="PTHR45453">
    <property type="entry name" value="PHOSPHATE REGULON SENSOR PROTEIN PHOR"/>
    <property type="match status" value="1"/>
</dbReference>
<dbReference type="Gene3D" id="3.30.565.10">
    <property type="entry name" value="Histidine kinase-like ATPase, C-terminal domain"/>
    <property type="match status" value="1"/>
</dbReference>
<evidence type="ECO:0000313" key="21">
    <source>
        <dbReference type="Proteomes" id="UP000243807"/>
    </source>
</evidence>
<accession>A0A1P8UKY8</accession>
<dbReference type="PANTHER" id="PTHR45453:SF1">
    <property type="entry name" value="PHOSPHATE REGULON SENSOR PROTEIN PHOR"/>
    <property type="match status" value="1"/>
</dbReference>
<keyword evidence="11" id="KW-0547">Nucleotide-binding</keyword>
<dbReference type="SMART" id="SM00091">
    <property type="entry name" value="PAS"/>
    <property type="match status" value="1"/>
</dbReference>
<dbReference type="Pfam" id="PF11808">
    <property type="entry name" value="PhoR"/>
    <property type="match status" value="1"/>
</dbReference>
<evidence type="ECO:0000256" key="5">
    <source>
        <dbReference type="ARBA" id="ARBA00022448"/>
    </source>
</evidence>
<dbReference type="InterPro" id="IPR036890">
    <property type="entry name" value="HATPase_C_sf"/>
</dbReference>
<dbReference type="Pfam" id="PF13188">
    <property type="entry name" value="PAS_8"/>
    <property type="match status" value="1"/>
</dbReference>
<evidence type="ECO:0000256" key="13">
    <source>
        <dbReference type="ARBA" id="ARBA00022840"/>
    </source>
</evidence>
<keyword evidence="9" id="KW-0808">Transferase</keyword>
<dbReference type="FunFam" id="3.30.565.10:FF:000006">
    <property type="entry name" value="Sensor histidine kinase WalK"/>
    <property type="match status" value="1"/>
</dbReference>
<keyword evidence="16" id="KW-0472">Membrane</keyword>
<keyword evidence="5" id="KW-0813">Transport</keyword>
<evidence type="ECO:0000313" key="20">
    <source>
        <dbReference type="EMBL" id="APZ44475.1"/>
    </source>
</evidence>
<evidence type="ECO:0000256" key="4">
    <source>
        <dbReference type="ARBA" id="ARBA00019665"/>
    </source>
</evidence>
<dbReference type="AlphaFoldDB" id="A0A1P8UKY8"/>
<evidence type="ECO:0000256" key="8">
    <source>
        <dbReference type="ARBA" id="ARBA00022592"/>
    </source>
</evidence>
<comment type="catalytic activity">
    <reaction evidence="1">
        <text>ATP + protein L-histidine = ADP + protein N-phospho-L-histidine.</text>
        <dbReference type="EC" id="2.7.13.3"/>
    </reaction>
</comment>
<comment type="subcellular location">
    <subcellularLocation>
        <location evidence="2">Cell membrane</location>
    </subcellularLocation>
</comment>
<dbReference type="Pfam" id="PF02518">
    <property type="entry name" value="HATPase_c"/>
    <property type="match status" value="1"/>
</dbReference>
<dbReference type="InterPro" id="IPR000014">
    <property type="entry name" value="PAS"/>
</dbReference>
<keyword evidence="7" id="KW-0597">Phosphoprotein</keyword>
<dbReference type="InterPro" id="IPR014310">
    <property type="entry name" value="Sig_transdc_His_kinase_PhoR"/>
</dbReference>
<dbReference type="SUPFAM" id="SSF55785">
    <property type="entry name" value="PYP-like sensor domain (PAS domain)"/>
    <property type="match status" value="1"/>
</dbReference>
<protein>
    <recommendedName>
        <fullName evidence="4">Phosphate regulon sensor protein PhoR</fullName>
        <ecNumber evidence="3">2.7.13.3</ecNumber>
    </recommendedName>
</protein>
<dbReference type="Pfam" id="PF00512">
    <property type="entry name" value="HisKA"/>
    <property type="match status" value="1"/>
</dbReference>
<dbReference type="STRING" id="1765967.BW247_01360"/>
<dbReference type="PROSITE" id="PS50109">
    <property type="entry name" value="HIS_KIN"/>
    <property type="match status" value="1"/>
</dbReference>